<dbReference type="FunFam" id="3.40.50.300:FF:000032">
    <property type="entry name" value="Export ABC transporter ATP-binding protein"/>
    <property type="match status" value="1"/>
</dbReference>
<dbReference type="SMART" id="SM00382">
    <property type="entry name" value="AAA"/>
    <property type="match status" value="1"/>
</dbReference>
<evidence type="ECO:0000256" key="1">
    <source>
        <dbReference type="ARBA" id="ARBA00022448"/>
    </source>
</evidence>
<accession>A0A1Q5Q1N8</accession>
<keyword evidence="6" id="KW-1185">Reference proteome</keyword>
<dbReference type="InterPro" id="IPR017911">
    <property type="entry name" value="MacB-like_ATP-bd"/>
</dbReference>
<dbReference type="PANTHER" id="PTHR24220:SF685">
    <property type="entry name" value="ABC TRANSPORTER RELATED"/>
    <property type="match status" value="1"/>
</dbReference>
<dbReference type="EMBL" id="MQVR01000040">
    <property type="protein sequence ID" value="OKL53783.1"/>
    <property type="molecule type" value="Genomic_DNA"/>
</dbReference>
<evidence type="ECO:0000313" key="6">
    <source>
        <dbReference type="Proteomes" id="UP000185628"/>
    </source>
</evidence>
<dbReference type="GO" id="GO:0022857">
    <property type="term" value="F:transmembrane transporter activity"/>
    <property type="evidence" value="ECO:0007669"/>
    <property type="project" value="TreeGrafter"/>
</dbReference>
<dbReference type="Gene3D" id="3.40.50.300">
    <property type="entry name" value="P-loop containing nucleotide triphosphate hydrolases"/>
    <property type="match status" value="1"/>
</dbReference>
<dbReference type="STRING" id="208480.SAMN02910418_00836"/>
<dbReference type="SUPFAM" id="SSF52540">
    <property type="entry name" value="P-loop containing nucleoside triphosphate hydrolases"/>
    <property type="match status" value="1"/>
</dbReference>
<reference evidence="6" key="1">
    <citation type="submission" date="2016-12" db="EMBL/GenBank/DDBJ databases">
        <authorList>
            <person name="Meng X."/>
        </authorList>
    </citation>
    <scope>NUCLEOTIDE SEQUENCE [LARGE SCALE GENOMIC DNA]</scope>
    <source>
        <strain evidence="6">DSM 19116</strain>
    </source>
</reference>
<dbReference type="InterPro" id="IPR003439">
    <property type="entry name" value="ABC_transporter-like_ATP-bd"/>
</dbReference>
<dbReference type="GO" id="GO:0005524">
    <property type="term" value="F:ATP binding"/>
    <property type="evidence" value="ECO:0007669"/>
    <property type="project" value="UniProtKB-KW"/>
</dbReference>
<dbReference type="InterPro" id="IPR017871">
    <property type="entry name" value="ABC_transporter-like_CS"/>
</dbReference>
<evidence type="ECO:0000259" key="4">
    <source>
        <dbReference type="PROSITE" id="PS50893"/>
    </source>
</evidence>
<keyword evidence="1" id="KW-0813">Transport</keyword>
<dbReference type="GO" id="GO:0098796">
    <property type="term" value="C:membrane protein complex"/>
    <property type="evidence" value="ECO:0007669"/>
    <property type="project" value="UniProtKB-ARBA"/>
</dbReference>
<evidence type="ECO:0000256" key="2">
    <source>
        <dbReference type="ARBA" id="ARBA00022741"/>
    </source>
</evidence>
<sequence length="239" mass="25489">MSSSVPAIRTRGLTKIYGSGEAAVTAVSDVSIDIAAGQFTSVMGPSGSGKSTFLHCVAGLDSITSGTVEIAGEDISAMSDSQLSRFRRDRIGFMFQAFNLLPTMTARQNIVLPTKMARSQVDDKWFERLIATLGLSDRLEHRPYELSGGQQQRVAVARALLTRPAVLIADEPTGNLDSSSSAEVLQLLRNAVDELGQAVLMVTHDPDAAGVGDRILSMADGHIVSDEHPSAHQGRRVAQ</sequence>
<dbReference type="PROSITE" id="PS00211">
    <property type="entry name" value="ABC_TRANSPORTER_1"/>
    <property type="match status" value="1"/>
</dbReference>
<dbReference type="RefSeq" id="WP_073716763.1">
    <property type="nucleotide sequence ID" value="NZ_MQVR01000040.1"/>
</dbReference>
<dbReference type="GO" id="GO:0016887">
    <property type="term" value="F:ATP hydrolysis activity"/>
    <property type="evidence" value="ECO:0007669"/>
    <property type="project" value="InterPro"/>
</dbReference>
<dbReference type="Proteomes" id="UP000185628">
    <property type="component" value="Unassembled WGS sequence"/>
</dbReference>
<dbReference type="CDD" id="cd03255">
    <property type="entry name" value="ABC_MJ0796_LolCDE_FtsE"/>
    <property type="match status" value="1"/>
</dbReference>
<evidence type="ECO:0000313" key="5">
    <source>
        <dbReference type="EMBL" id="OKL53783.1"/>
    </source>
</evidence>
<name>A0A1Q5Q1N8_9ACTO</name>
<dbReference type="InterPro" id="IPR003593">
    <property type="entry name" value="AAA+_ATPase"/>
</dbReference>
<comment type="caution">
    <text evidence="5">The sequence shown here is derived from an EMBL/GenBank/DDBJ whole genome shotgun (WGS) entry which is preliminary data.</text>
</comment>
<dbReference type="AlphaFoldDB" id="A0A1Q5Q1N8"/>
<keyword evidence="3" id="KW-0067">ATP-binding</keyword>
<feature type="domain" description="ABC transporter" evidence="4">
    <location>
        <begin position="8"/>
        <end position="239"/>
    </location>
</feature>
<gene>
    <name evidence="5" type="ORF">BSZ39_07610</name>
</gene>
<dbReference type="Pfam" id="PF00005">
    <property type="entry name" value="ABC_tran"/>
    <property type="match status" value="1"/>
</dbReference>
<keyword evidence="2" id="KW-0547">Nucleotide-binding</keyword>
<organism evidence="5 6">
    <name type="scientific">Bowdeniella nasicola</name>
    <dbReference type="NCBI Taxonomy" id="208480"/>
    <lineage>
        <taxon>Bacteria</taxon>
        <taxon>Bacillati</taxon>
        <taxon>Actinomycetota</taxon>
        <taxon>Actinomycetes</taxon>
        <taxon>Actinomycetales</taxon>
        <taxon>Actinomycetaceae</taxon>
        <taxon>Bowdeniella</taxon>
    </lineage>
</organism>
<dbReference type="GO" id="GO:0005886">
    <property type="term" value="C:plasma membrane"/>
    <property type="evidence" value="ECO:0007669"/>
    <property type="project" value="TreeGrafter"/>
</dbReference>
<dbReference type="OrthoDB" id="9802264at2"/>
<evidence type="ECO:0000256" key="3">
    <source>
        <dbReference type="ARBA" id="ARBA00022840"/>
    </source>
</evidence>
<proteinExistence type="predicted"/>
<dbReference type="PROSITE" id="PS50893">
    <property type="entry name" value="ABC_TRANSPORTER_2"/>
    <property type="match status" value="1"/>
</dbReference>
<dbReference type="InterPro" id="IPR015854">
    <property type="entry name" value="ABC_transpr_LolD-like"/>
</dbReference>
<dbReference type="InterPro" id="IPR027417">
    <property type="entry name" value="P-loop_NTPase"/>
</dbReference>
<protein>
    <recommendedName>
        <fullName evidence="4">ABC transporter domain-containing protein</fullName>
    </recommendedName>
</protein>
<dbReference type="PANTHER" id="PTHR24220">
    <property type="entry name" value="IMPORT ATP-BINDING PROTEIN"/>
    <property type="match status" value="1"/>
</dbReference>